<comment type="caution">
    <text evidence="3">The sequence shown here is derived from an EMBL/GenBank/DDBJ whole genome shotgun (WGS) entry which is preliminary data.</text>
</comment>
<dbReference type="InterPro" id="IPR025711">
    <property type="entry name" value="PepSY"/>
</dbReference>
<dbReference type="Pfam" id="PF03413">
    <property type="entry name" value="PepSY"/>
    <property type="match status" value="2"/>
</dbReference>
<dbReference type="AlphaFoldDB" id="A0A081NH97"/>
<keyword evidence="1" id="KW-0732">Signal</keyword>
<evidence type="ECO:0000313" key="4">
    <source>
        <dbReference type="Proteomes" id="UP000028073"/>
    </source>
</evidence>
<dbReference type="OrthoDB" id="5866265at2"/>
<keyword evidence="4" id="KW-1185">Reference proteome</keyword>
<evidence type="ECO:0000313" key="3">
    <source>
        <dbReference type="EMBL" id="KEQ17820.1"/>
    </source>
</evidence>
<reference evidence="3 4" key="1">
    <citation type="submission" date="2014-06" db="EMBL/GenBank/DDBJ databases">
        <title>Whole Genome Sequences of Three Symbiotic Endozoicomonas Bacteria.</title>
        <authorList>
            <person name="Neave M.J."/>
            <person name="Apprill A."/>
            <person name="Voolstra C.R."/>
        </authorList>
    </citation>
    <scope>NUCLEOTIDE SEQUENCE [LARGE SCALE GENOMIC DNA]</scope>
    <source>
        <strain evidence="3 4">DSM 25634</strain>
    </source>
</reference>
<proteinExistence type="predicted"/>
<organism evidence="3 4">
    <name type="scientific">Endozoicomonas numazuensis</name>
    <dbReference type="NCBI Taxonomy" id="1137799"/>
    <lineage>
        <taxon>Bacteria</taxon>
        <taxon>Pseudomonadati</taxon>
        <taxon>Pseudomonadota</taxon>
        <taxon>Gammaproteobacteria</taxon>
        <taxon>Oceanospirillales</taxon>
        <taxon>Endozoicomonadaceae</taxon>
        <taxon>Endozoicomonas</taxon>
    </lineage>
</organism>
<evidence type="ECO:0000259" key="2">
    <source>
        <dbReference type="Pfam" id="PF03413"/>
    </source>
</evidence>
<dbReference type="Proteomes" id="UP000028073">
    <property type="component" value="Unassembled WGS sequence"/>
</dbReference>
<dbReference type="eggNOG" id="COG3212">
    <property type="taxonomic scope" value="Bacteria"/>
</dbReference>
<protein>
    <recommendedName>
        <fullName evidence="2">PepSY domain-containing protein</fullName>
    </recommendedName>
</protein>
<name>A0A081NH97_9GAMM</name>
<sequence>MKLLKEAVLGLFLVSTAALAGQEDVLLRLALENAKIKPEQAIQKITDRYSGFLSEFGIDDEDGSMVYEFTIIDPQDSVELEVIMDADSGKIWLDEKDAISSNALKRKKYQLLMNSGMTLKKAVDEAQKIVPGQLVEAELEQEKGIVFFEIELLTDKGERKVIVDLQSGKPIPVTR</sequence>
<feature type="domain" description="PepSY" evidence="2">
    <location>
        <begin position="35"/>
        <end position="91"/>
    </location>
</feature>
<dbReference type="Gene3D" id="3.10.450.40">
    <property type="match status" value="2"/>
</dbReference>
<feature type="domain" description="PepSY" evidence="2">
    <location>
        <begin position="117"/>
        <end position="169"/>
    </location>
</feature>
<dbReference type="EMBL" id="JOKH01000002">
    <property type="protein sequence ID" value="KEQ17820.1"/>
    <property type="molecule type" value="Genomic_DNA"/>
</dbReference>
<dbReference type="STRING" id="1137799.GZ78_09145"/>
<feature type="chain" id="PRO_5001760821" description="PepSY domain-containing protein" evidence="1">
    <location>
        <begin position="21"/>
        <end position="175"/>
    </location>
</feature>
<gene>
    <name evidence="3" type="ORF">GZ78_09145</name>
</gene>
<accession>A0A081NH97</accession>
<evidence type="ECO:0000256" key="1">
    <source>
        <dbReference type="SAM" id="SignalP"/>
    </source>
</evidence>
<dbReference type="RefSeq" id="WP_051785957.1">
    <property type="nucleotide sequence ID" value="NZ_JOKH01000002.1"/>
</dbReference>
<feature type="signal peptide" evidence="1">
    <location>
        <begin position="1"/>
        <end position="20"/>
    </location>
</feature>